<dbReference type="InterPro" id="IPR002347">
    <property type="entry name" value="SDR_fam"/>
</dbReference>
<dbReference type="PANTHER" id="PTHR43157:SF31">
    <property type="entry name" value="PHOSPHATIDYLINOSITOL-GLYCAN BIOSYNTHESIS CLASS F PROTEIN"/>
    <property type="match status" value="1"/>
</dbReference>
<reference evidence="2" key="1">
    <citation type="submission" date="2023-06" db="EMBL/GenBank/DDBJ databases">
        <title>MT1 and MT2 Draft Genomes of Novel Species.</title>
        <authorList>
            <person name="Venkateswaran K."/>
        </authorList>
    </citation>
    <scope>NUCLEOTIDE SEQUENCE</scope>
    <source>
        <strain evidence="2">F6_8S_P_1B</strain>
    </source>
</reference>
<keyword evidence="3" id="KW-1185">Reference proteome</keyword>
<dbReference type="PANTHER" id="PTHR43157">
    <property type="entry name" value="PHOSPHATIDYLINOSITOL-GLYCAN BIOSYNTHESIS CLASS F PROTEIN-RELATED"/>
    <property type="match status" value="1"/>
</dbReference>
<dbReference type="Proteomes" id="UP001174208">
    <property type="component" value="Unassembled WGS sequence"/>
</dbReference>
<dbReference type="Pfam" id="PF00106">
    <property type="entry name" value="adh_short"/>
    <property type="match status" value="1"/>
</dbReference>
<evidence type="ECO:0000256" key="1">
    <source>
        <dbReference type="ARBA" id="ARBA00023002"/>
    </source>
</evidence>
<dbReference type="InterPro" id="IPR036291">
    <property type="entry name" value="NAD(P)-bd_dom_sf"/>
</dbReference>
<name>A0ABT8K6L1_9MICO</name>
<dbReference type="PRINTS" id="PR00081">
    <property type="entry name" value="GDHRDH"/>
</dbReference>
<dbReference type="EMBL" id="JAROCF010000001">
    <property type="protein sequence ID" value="MDN4613039.1"/>
    <property type="molecule type" value="Genomic_DNA"/>
</dbReference>
<evidence type="ECO:0000313" key="3">
    <source>
        <dbReference type="Proteomes" id="UP001174208"/>
    </source>
</evidence>
<organism evidence="2 3">
    <name type="scientific">Leifsonia williamsii</name>
    <dbReference type="NCBI Taxonomy" id="3035919"/>
    <lineage>
        <taxon>Bacteria</taxon>
        <taxon>Bacillati</taxon>
        <taxon>Actinomycetota</taxon>
        <taxon>Actinomycetes</taxon>
        <taxon>Micrococcales</taxon>
        <taxon>Microbacteriaceae</taxon>
        <taxon>Leifsonia</taxon>
    </lineage>
</organism>
<evidence type="ECO:0000313" key="2">
    <source>
        <dbReference type="EMBL" id="MDN4613039.1"/>
    </source>
</evidence>
<proteinExistence type="predicted"/>
<dbReference type="SUPFAM" id="SSF51735">
    <property type="entry name" value="NAD(P)-binding Rossmann-fold domains"/>
    <property type="match status" value="1"/>
</dbReference>
<gene>
    <name evidence="2" type="ORF">P5G50_01130</name>
</gene>
<accession>A0ABT8K6L1</accession>
<keyword evidence="1" id="KW-0560">Oxidoreductase</keyword>
<dbReference type="Gene3D" id="3.40.50.720">
    <property type="entry name" value="NAD(P)-binding Rossmann-like Domain"/>
    <property type="match status" value="1"/>
</dbReference>
<dbReference type="RefSeq" id="WP_301209853.1">
    <property type="nucleotide sequence ID" value="NZ_JAROCF010000001.1"/>
</dbReference>
<protein>
    <submittedName>
        <fullName evidence="2">SDR family NAD(P)-dependent oxidoreductase</fullName>
    </submittedName>
</protein>
<comment type="caution">
    <text evidence="2">The sequence shown here is derived from an EMBL/GenBank/DDBJ whole genome shotgun (WGS) entry which is preliminary data.</text>
</comment>
<sequence>MVWNPADLPDAQGRTIAITGANAGVGYFTAEQLAGAGAHVILACRDQERAEAAVAAIRRRVRGARVEATPLDVADRASVDAAADALLERDRLDGLILNAGVVHAPRTRRSDRYGNELVLATNVLGHFRLVARVLPALERTAEAAAEPVIGPRIVSLGSLATRLGRLRLDDLQLERSYSSWRAYSGSKIALQAFGFELERRLRAAGSGVTSLVVHPGYSTSGRTPGIRGVNHPSRAKRFVDNLQAAWTQGKDHGAWAPVRAMLDPALTGDDYLGPLARTKGIPVQAHPTRASRSPRTGARLWPLLEAAAAQPFPLP</sequence>